<name>A0ABP6QMP2_9ACTN</name>
<evidence type="ECO:0000313" key="8">
    <source>
        <dbReference type="EMBL" id="GAA3241467.1"/>
    </source>
</evidence>
<feature type="transmembrane region" description="Helical" evidence="6">
    <location>
        <begin position="121"/>
        <end position="142"/>
    </location>
</feature>
<dbReference type="PANTHER" id="PTHR43229:SF2">
    <property type="entry name" value="NODULATION PROTEIN J"/>
    <property type="match status" value="1"/>
</dbReference>
<comment type="caution">
    <text evidence="8">The sequence shown here is derived from an EMBL/GenBank/DDBJ whole genome shotgun (WGS) entry which is preliminary data.</text>
</comment>
<dbReference type="InterPro" id="IPR051784">
    <property type="entry name" value="Nod_factor_ABC_transporter"/>
</dbReference>
<evidence type="ECO:0000259" key="7">
    <source>
        <dbReference type="PROSITE" id="PS51012"/>
    </source>
</evidence>
<dbReference type="InterPro" id="IPR047817">
    <property type="entry name" value="ABC2_TM_bact-type"/>
</dbReference>
<evidence type="ECO:0000256" key="1">
    <source>
        <dbReference type="ARBA" id="ARBA00004141"/>
    </source>
</evidence>
<feature type="transmembrane region" description="Helical" evidence="6">
    <location>
        <begin position="154"/>
        <end position="176"/>
    </location>
</feature>
<feature type="transmembrane region" description="Helical" evidence="6">
    <location>
        <begin position="36"/>
        <end position="56"/>
    </location>
</feature>
<keyword evidence="3 6" id="KW-1133">Transmembrane helix</keyword>
<keyword evidence="5" id="KW-0046">Antibiotic resistance</keyword>
<organism evidence="8 9">
    <name type="scientific">Actinocorallia longicatena</name>
    <dbReference type="NCBI Taxonomy" id="111803"/>
    <lineage>
        <taxon>Bacteria</taxon>
        <taxon>Bacillati</taxon>
        <taxon>Actinomycetota</taxon>
        <taxon>Actinomycetes</taxon>
        <taxon>Streptosporangiales</taxon>
        <taxon>Thermomonosporaceae</taxon>
        <taxon>Actinocorallia</taxon>
    </lineage>
</organism>
<feature type="domain" description="ABC transmembrane type-2" evidence="7">
    <location>
        <begin position="36"/>
        <end position="271"/>
    </location>
</feature>
<evidence type="ECO:0000313" key="9">
    <source>
        <dbReference type="Proteomes" id="UP001501237"/>
    </source>
</evidence>
<feature type="transmembrane region" description="Helical" evidence="6">
    <location>
        <begin position="245"/>
        <end position="265"/>
    </location>
</feature>
<keyword evidence="6" id="KW-0813">Transport</keyword>
<dbReference type="PIRSF" id="PIRSF006648">
    <property type="entry name" value="DrrB"/>
    <property type="match status" value="1"/>
</dbReference>
<dbReference type="Pfam" id="PF01061">
    <property type="entry name" value="ABC2_membrane"/>
    <property type="match status" value="1"/>
</dbReference>
<dbReference type="InterPro" id="IPR013525">
    <property type="entry name" value="ABC2_TM"/>
</dbReference>
<evidence type="ECO:0000256" key="4">
    <source>
        <dbReference type="ARBA" id="ARBA00023136"/>
    </source>
</evidence>
<dbReference type="EMBL" id="BAAAUV010000045">
    <property type="protein sequence ID" value="GAA3241467.1"/>
    <property type="molecule type" value="Genomic_DNA"/>
</dbReference>
<comment type="similarity">
    <text evidence="6">Belongs to the ABC-2 integral membrane protein family.</text>
</comment>
<dbReference type="RefSeq" id="WP_344839360.1">
    <property type="nucleotide sequence ID" value="NZ_BAAAUV010000045.1"/>
</dbReference>
<reference evidence="9" key="1">
    <citation type="journal article" date="2019" name="Int. J. Syst. Evol. Microbiol.">
        <title>The Global Catalogue of Microorganisms (GCM) 10K type strain sequencing project: providing services to taxonomists for standard genome sequencing and annotation.</title>
        <authorList>
            <consortium name="The Broad Institute Genomics Platform"/>
            <consortium name="The Broad Institute Genome Sequencing Center for Infectious Disease"/>
            <person name="Wu L."/>
            <person name="Ma J."/>
        </authorList>
    </citation>
    <scope>NUCLEOTIDE SEQUENCE [LARGE SCALE GENOMIC DNA]</scope>
    <source>
        <strain evidence="9">JCM 9377</strain>
    </source>
</reference>
<protein>
    <recommendedName>
        <fullName evidence="6">Transport permease protein</fullName>
    </recommendedName>
</protein>
<evidence type="ECO:0000256" key="6">
    <source>
        <dbReference type="RuleBase" id="RU361157"/>
    </source>
</evidence>
<gene>
    <name evidence="8" type="ORF">GCM10010468_78750</name>
</gene>
<accession>A0ABP6QMP2</accession>
<keyword evidence="9" id="KW-1185">Reference proteome</keyword>
<evidence type="ECO:0000256" key="3">
    <source>
        <dbReference type="ARBA" id="ARBA00022989"/>
    </source>
</evidence>
<sequence length="273" mass="29453">MTPVLPETPLDRLRWTAADGLTMIGRRLTHIRHAPGELIGALIFPIIMILLFGYIFGSAIQVPGGGDYREYLMPGLFAMATFSGVMANVMMVAADVSRGVMDRFRSMPIARWAVPFGQSGADLLISVLTTSMMVVCGLAVGWRAHEGLGNTVAAFALILLMRLALGWAGIWIGLAVKDEQTADAFMPLIFPITMVSNTFVPTDGMPAWLRVISEWNPVSALVAALRDLFGNPGAATGTAWPVQHPIAACLGWTAVLLVVFVPLSIRAYTRKGR</sequence>
<feature type="transmembrane region" description="Helical" evidence="6">
    <location>
        <begin position="76"/>
        <end position="100"/>
    </location>
</feature>
<dbReference type="Proteomes" id="UP001501237">
    <property type="component" value="Unassembled WGS sequence"/>
</dbReference>
<comment type="subcellular location">
    <subcellularLocation>
        <location evidence="6">Cell membrane</location>
        <topology evidence="6">Multi-pass membrane protein</topology>
    </subcellularLocation>
    <subcellularLocation>
        <location evidence="1">Membrane</location>
        <topology evidence="1">Multi-pass membrane protein</topology>
    </subcellularLocation>
</comment>
<proteinExistence type="inferred from homology"/>
<keyword evidence="6" id="KW-1003">Cell membrane</keyword>
<comment type="caution">
    <text evidence="6">Lacks conserved residue(s) required for the propagation of feature annotation.</text>
</comment>
<keyword evidence="4 6" id="KW-0472">Membrane</keyword>
<evidence type="ECO:0000256" key="5">
    <source>
        <dbReference type="ARBA" id="ARBA00023251"/>
    </source>
</evidence>
<keyword evidence="2 6" id="KW-0812">Transmembrane</keyword>
<dbReference type="InterPro" id="IPR000412">
    <property type="entry name" value="ABC_2_transport"/>
</dbReference>
<evidence type="ECO:0000256" key="2">
    <source>
        <dbReference type="ARBA" id="ARBA00022692"/>
    </source>
</evidence>
<dbReference type="PROSITE" id="PS51012">
    <property type="entry name" value="ABC_TM2"/>
    <property type="match status" value="1"/>
</dbReference>
<dbReference type="PANTHER" id="PTHR43229">
    <property type="entry name" value="NODULATION PROTEIN J"/>
    <property type="match status" value="1"/>
</dbReference>